<dbReference type="PANTHER" id="PTHR45680:SF12">
    <property type="entry name" value="NUCLEAR HORMONE RECEPTOR FAMILY-RELATED"/>
    <property type="match status" value="1"/>
</dbReference>
<dbReference type="InterPro" id="IPR000536">
    <property type="entry name" value="Nucl_hrmn_rcpt_lig-bd"/>
</dbReference>
<name>A0AAE9F1G0_CAEBR</name>
<dbReference type="AlphaFoldDB" id="A0AAE9F1G0"/>
<sequence length="189" mass="22435">MDIFLGRTNLIIFNAPNPNDPTGIKHFKDFRYLVQAENILKSRSPTPIFRMSSLEKLALGLRESLQNSKTTTISKVGKDETLAFWQSDMIKVAKWFTYFDEFQLLPFQLSIQMIKGIWRVMIKGIWRWSRLNRPATSMRARRHEICRDNMMMTDLKEESVVFHMSKTQIDVSWQSNYNVEQHMYQKSFQ</sequence>
<organism evidence="5 6">
    <name type="scientific">Caenorhabditis briggsae</name>
    <dbReference type="NCBI Taxonomy" id="6238"/>
    <lineage>
        <taxon>Eukaryota</taxon>
        <taxon>Metazoa</taxon>
        <taxon>Ecdysozoa</taxon>
        <taxon>Nematoda</taxon>
        <taxon>Chromadorea</taxon>
        <taxon>Rhabditida</taxon>
        <taxon>Rhabditina</taxon>
        <taxon>Rhabditomorpha</taxon>
        <taxon>Rhabditoidea</taxon>
        <taxon>Rhabditidae</taxon>
        <taxon>Peloderinae</taxon>
        <taxon>Caenorhabditis</taxon>
    </lineage>
</organism>
<evidence type="ECO:0000313" key="6">
    <source>
        <dbReference type="Proteomes" id="UP000829354"/>
    </source>
</evidence>
<dbReference type="Proteomes" id="UP000829354">
    <property type="component" value="Chromosome V"/>
</dbReference>
<gene>
    <name evidence="5" type="ORF">L5515_006828</name>
</gene>
<feature type="domain" description="NR LBD" evidence="4">
    <location>
        <begin position="66"/>
        <end position="184"/>
    </location>
</feature>
<evidence type="ECO:0000256" key="1">
    <source>
        <dbReference type="ARBA" id="ARBA00023015"/>
    </source>
</evidence>
<evidence type="ECO:0000259" key="4">
    <source>
        <dbReference type="Pfam" id="PF00104"/>
    </source>
</evidence>
<reference evidence="5 6" key="1">
    <citation type="submission" date="2022-04" db="EMBL/GenBank/DDBJ databases">
        <title>Chromosome-level reference genomes for two strains of Caenorhabditis briggsae: an improved platform for comparative genomics.</title>
        <authorList>
            <person name="Stevens L."/>
            <person name="Andersen E."/>
        </authorList>
    </citation>
    <scope>NUCLEOTIDE SEQUENCE [LARGE SCALE GENOMIC DNA]</scope>
    <source>
        <strain evidence="5">VX34</strain>
        <tissue evidence="5">Whole-organism</tissue>
    </source>
</reference>
<keyword evidence="6" id="KW-1185">Reference proteome</keyword>
<proteinExistence type="predicted"/>
<dbReference type="EMBL" id="CP092624">
    <property type="protein sequence ID" value="UMM33288.1"/>
    <property type="molecule type" value="Genomic_DNA"/>
</dbReference>
<dbReference type="PANTHER" id="PTHR45680">
    <property type="entry name" value="NUCLEAR HORMONE RECEPTOR FAMILY"/>
    <property type="match status" value="1"/>
</dbReference>
<dbReference type="Pfam" id="PF00104">
    <property type="entry name" value="Hormone_recep"/>
    <property type="match status" value="1"/>
</dbReference>
<evidence type="ECO:0000256" key="3">
    <source>
        <dbReference type="ARBA" id="ARBA00023170"/>
    </source>
</evidence>
<dbReference type="InterPro" id="IPR051152">
    <property type="entry name" value="C.elegans_Orphan_NR"/>
</dbReference>
<dbReference type="SUPFAM" id="SSF48508">
    <property type="entry name" value="Nuclear receptor ligand-binding domain"/>
    <property type="match status" value="1"/>
</dbReference>
<protein>
    <recommendedName>
        <fullName evidence="4">NR LBD domain-containing protein</fullName>
    </recommendedName>
</protein>
<keyword evidence="3" id="KW-0675">Receptor</keyword>
<keyword evidence="1" id="KW-0805">Transcription regulation</keyword>
<evidence type="ECO:0000256" key="2">
    <source>
        <dbReference type="ARBA" id="ARBA00023163"/>
    </source>
</evidence>
<keyword evidence="2" id="KW-0804">Transcription</keyword>
<dbReference type="InterPro" id="IPR035500">
    <property type="entry name" value="NHR-like_dom_sf"/>
</dbReference>
<evidence type="ECO:0000313" key="5">
    <source>
        <dbReference type="EMBL" id="UMM33288.1"/>
    </source>
</evidence>
<accession>A0AAE9F1G0</accession>